<organism evidence="1 2">
    <name type="scientific">Xylanibacter brevis</name>
    <dbReference type="NCBI Taxonomy" id="83231"/>
    <lineage>
        <taxon>Bacteria</taxon>
        <taxon>Pseudomonadati</taxon>
        <taxon>Bacteroidota</taxon>
        <taxon>Bacteroidia</taxon>
        <taxon>Bacteroidales</taxon>
        <taxon>Prevotellaceae</taxon>
        <taxon>Xylanibacter</taxon>
    </lineage>
</organism>
<dbReference type="PROSITE" id="PS51257">
    <property type="entry name" value="PROKAR_LIPOPROTEIN"/>
    <property type="match status" value="1"/>
</dbReference>
<reference evidence="1 2" key="1">
    <citation type="submission" date="2020-12" db="EMBL/GenBank/DDBJ databases">
        <title>Whole genome sequences of gut porcine anaerobes.</title>
        <authorList>
            <person name="Kubasova T."/>
            <person name="Jahodarova E."/>
            <person name="Rychlik I."/>
        </authorList>
    </citation>
    <scope>NUCLEOTIDE SEQUENCE [LARGE SCALE GENOMIC DNA]</scope>
    <source>
        <strain evidence="1 2">An925</strain>
    </source>
</reference>
<comment type="caution">
    <text evidence="1">The sequence shown here is derived from an EMBL/GenBank/DDBJ whole genome shotgun (WGS) entry which is preliminary data.</text>
</comment>
<evidence type="ECO:0000313" key="2">
    <source>
        <dbReference type="Proteomes" id="UP001200470"/>
    </source>
</evidence>
<evidence type="ECO:0000313" key="1">
    <source>
        <dbReference type="EMBL" id="MCF2563900.1"/>
    </source>
</evidence>
<gene>
    <name evidence="1" type="ORF">I6E12_07220</name>
</gene>
<dbReference type="Gene3D" id="2.40.128.510">
    <property type="entry name" value="Protein of unknown function DUF4738"/>
    <property type="match status" value="1"/>
</dbReference>
<name>A0ABS9CGC4_9BACT</name>
<dbReference type="RefSeq" id="WP_301638108.1">
    <property type="nucleotide sequence ID" value="NZ_JADYTN010000013.1"/>
</dbReference>
<dbReference type="EMBL" id="JADYTN010000013">
    <property type="protein sequence ID" value="MCF2563900.1"/>
    <property type="molecule type" value="Genomic_DNA"/>
</dbReference>
<sequence length="265" mass="30211">MKYILCLVVSVFLSVGCKQQSAGQVEERAESKQAKQLLQGVWMDQESEMVVFKMQGDTVYFSDSTSVPAYFRVINDTLFIGDNDIKYPIVKQMPHVLWFKNAGGDVVKLVKSTDPEDANVFKRKRHGKVLTSRQITKTDTVVMYDKNRYHCYVAVNPSKYKVTKNSYNDDGLQVENVYYDNIIHLSIFQGSARVYSQDFRKQMFEKYVPKGVLEQSVLGNLEYDKVGADGFRFLATIGIPDDASCYQAEVVVSLNGKMSIKQMNY</sequence>
<accession>A0ABS9CGC4</accession>
<dbReference type="InterPro" id="IPR031762">
    <property type="entry name" value="DUF4738"/>
</dbReference>
<proteinExistence type="predicted"/>
<keyword evidence="2" id="KW-1185">Reference proteome</keyword>
<dbReference type="Proteomes" id="UP001200470">
    <property type="component" value="Unassembled WGS sequence"/>
</dbReference>
<protein>
    <submittedName>
        <fullName evidence="1">DUF4738 domain-containing protein</fullName>
    </submittedName>
</protein>
<dbReference type="Pfam" id="PF15889">
    <property type="entry name" value="DUF4738"/>
    <property type="match status" value="1"/>
</dbReference>